<gene>
    <name evidence="1" type="ORF">J4N46_03325</name>
</gene>
<evidence type="ECO:0000313" key="1">
    <source>
        <dbReference type="EMBL" id="MBO1883478.1"/>
    </source>
</evidence>
<evidence type="ECO:0000313" key="2">
    <source>
        <dbReference type="Proteomes" id="UP000681610"/>
    </source>
</evidence>
<protein>
    <submittedName>
        <fullName evidence="1">Uncharacterized protein</fullName>
    </submittedName>
</protein>
<name>A0ABS3PVX5_9FLAO</name>
<dbReference type="RefSeq" id="WP_208058163.1">
    <property type="nucleotide sequence ID" value="NZ_CAUQMC010000001.1"/>
</dbReference>
<keyword evidence="2" id="KW-1185">Reference proteome</keyword>
<dbReference type="EMBL" id="JAGDYP010000002">
    <property type="protein sequence ID" value="MBO1883478.1"/>
    <property type="molecule type" value="Genomic_DNA"/>
</dbReference>
<accession>A0ABS3PVX5</accession>
<comment type="caution">
    <text evidence="1">The sequence shown here is derived from an EMBL/GenBank/DDBJ whole genome shotgun (WGS) entry which is preliminary data.</text>
</comment>
<organism evidence="1 2">
    <name type="scientific">Capnocytophaga bilenii</name>
    <dbReference type="NCBI Taxonomy" id="2819369"/>
    <lineage>
        <taxon>Bacteria</taxon>
        <taxon>Pseudomonadati</taxon>
        <taxon>Bacteroidota</taxon>
        <taxon>Flavobacteriia</taxon>
        <taxon>Flavobacteriales</taxon>
        <taxon>Flavobacteriaceae</taxon>
        <taxon>Capnocytophaga</taxon>
    </lineage>
</organism>
<sequence>MSATTIQATINDVDLPTIQHLFKMLKIKTTILEKDETTMTESDFRAMVTQSMASKEVKINREEMRQRLLK</sequence>
<dbReference type="Proteomes" id="UP000681610">
    <property type="component" value="Unassembled WGS sequence"/>
</dbReference>
<proteinExistence type="predicted"/>
<reference evidence="1 2" key="1">
    <citation type="submission" date="2021-03" db="EMBL/GenBank/DDBJ databases">
        <title>Isolation and description of Capnocytophaga bilenii sp. nov., a novel Capnocytophaga species, isolated from a gingivitis subject.</title>
        <authorList>
            <person name="Antezack A."/>
            <person name="Monnet-Corti V."/>
            <person name="La Scola B."/>
        </authorList>
    </citation>
    <scope>NUCLEOTIDE SEQUENCE [LARGE SCALE GENOMIC DNA]</scope>
    <source>
        <strain evidence="1 2">Marseille-Q4570</strain>
    </source>
</reference>